<dbReference type="InterPro" id="IPR036388">
    <property type="entry name" value="WH-like_DNA-bd_sf"/>
</dbReference>
<accession>A0A1S0ZHD1</accession>
<name>A0A1S0ZHD1_SALET</name>
<organism evidence="1">
    <name type="scientific">Salmonella enterica subsp. enterica serovar Saintpaul</name>
    <dbReference type="NCBI Taxonomy" id="90105"/>
    <lineage>
        <taxon>Bacteria</taxon>
        <taxon>Pseudomonadati</taxon>
        <taxon>Pseudomonadota</taxon>
        <taxon>Gammaproteobacteria</taxon>
        <taxon>Enterobacterales</taxon>
        <taxon>Enterobacteriaceae</taxon>
        <taxon>Salmonella</taxon>
    </lineage>
</organism>
<proteinExistence type="predicted"/>
<reference evidence="1" key="1">
    <citation type="submission" date="2016-09" db="EMBL/GenBank/DDBJ databases">
        <title>Whole genome sequencing of Salmonella enterica.</title>
        <authorList>
            <person name="Bell R."/>
        </authorList>
    </citation>
    <scope>NUCLEOTIDE SEQUENCE [LARGE SCALE GENOMIC DNA]</scope>
    <source>
        <strain evidence="1">CFSAN044978</strain>
    </source>
</reference>
<comment type="caution">
    <text evidence="1">The sequence shown here is derived from an EMBL/GenBank/DDBJ whole genome shotgun (WGS) entry which is preliminary data.</text>
</comment>
<dbReference type="EMBL" id="MLZC01000005">
    <property type="protein sequence ID" value="OHG66194.1"/>
    <property type="molecule type" value="Genomic_DNA"/>
</dbReference>
<evidence type="ECO:0000313" key="1">
    <source>
        <dbReference type="EMBL" id="OHG66194.1"/>
    </source>
</evidence>
<dbReference type="RefSeq" id="WP_070794282.1">
    <property type="nucleotide sequence ID" value="NZ_QWDP01000007.1"/>
</dbReference>
<dbReference type="Gene3D" id="1.10.10.10">
    <property type="entry name" value="Winged helix-like DNA-binding domain superfamily/Winged helix DNA-binding domain"/>
    <property type="match status" value="1"/>
</dbReference>
<evidence type="ECO:0008006" key="2">
    <source>
        <dbReference type="Google" id="ProtNLM"/>
    </source>
</evidence>
<dbReference type="AlphaFoldDB" id="A0A1S0ZHD1"/>
<protein>
    <recommendedName>
        <fullName evidence="2">Helix-turn-helix domain-containing protein</fullName>
    </recommendedName>
</protein>
<sequence length="330" mass="38138">MNKEMKENIIRLKRSGMGYKAISRETEININTVKSICRRSGLFRDNPEHRALFTIPEPKYSTELATIKPLPPQQVITGHKQTDAYLWVLEVIKLNEPAHLEAAQAALEKLTITPKEAQDRYTRYLQSNGVDGFNIVFGTMMMDNPQHFIERAREQAARAAEVRGVFGSYEAIYDKLTVPEQLLEDALGWLYNDSYGWTEEEKRQGRIEGKRVIEVMELREKKCFEIITDVLPAPFTLSDVVREFQYWEWVYRMRDAAKKEIAPNELSGDGGLVSDRESWLDKQLEIIRPVSRDEALNVLRWYLRSERHQGVMDADSDAVYLNLIGAHNAE</sequence>
<gene>
    <name evidence="1" type="ORF">A7T00_11975</name>
</gene>